<dbReference type="GO" id="GO:0005634">
    <property type="term" value="C:nucleus"/>
    <property type="evidence" value="ECO:0007669"/>
    <property type="project" value="UniProtKB-SubCell"/>
</dbReference>
<evidence type="ECO:0000256" key="4">
    <source>
        <dbReference type="PROSITE-ProRule" id="PRU00176"/>
    </source>
</evidence>
<evidence type="ECO:0000313" key="7">
    <source>
        <dbReference type="EMBL" id="EYU41080.1"/>
    </source>
</evidence>
<dbReference type="GO" id="GO:0003723">
    <property type="term" value="F:RNA binding"/>
    <property type="evidence" value="ECO:0000318"/>
    <property type="project" value="GO_Central"/>
</dbReference>
<dbReference type="Gene3D" id="3.30.70.330">
    <property type="match status" value="3"/>
</dbReference>
<feature type="domain" description="RRM" evidence="6">
    <location>
        <begin position="237"/>
        <end position="310"/>
    </location>
</feature>
<dbReference type="Proteomes" id="UP000030748">
    <property type="component" value="Unassembled WGS sequence"/>
</dbReference>
<dbReference type="PANTHER" id="PTHR23189">
    <property type="entry name" value="RNA RECOGNITION MOTIF-CONTAINING"/>
    <property type="match status" value="1"/>
</dbReference>
<gene>
    <name evidence="7" type="ORF">MIMGU_mgv1a000924mg</name>
</gene>
<sequence length="941" mass="103126">MAPPIRSASNPTQGHGFAADPPGQHPPSNNLWIGNVAAEVSDAELKALLEMHGRVDSVTTYPSRNYAFVYFTEVDGAKSAKQGLQGHILRGHALKIEFAKPAKPCKSLWVAGISPSVAKEDLEKDFLRFGKIQEFRFLKDRNTAYVDYIELEDATQALRNMNGKRVGGAPIRVDYLRSQSSRREQGPDAKEGQFPGRNMGASDFRWMGQDSLNSYSEPSILGPKRKRPQYGDAPLSKVLWIRHPPSVIIEEDMLHNAMILFGEIERIKTFSGKSYAFVEFRSVEEARRAKEGLQGKLFNDPRISIDYWTNEFPFPAAAPMDVLGLNLPGLLGNNPVRPPSFGIREPDLYTRPPIGPHSSFEPALHGAELIDMHKPGHQSLMGGPTWRRSSPTPGADSSLSPSSGVPNRSASSWDVFDGNHLQRESKRSRFDAALLPQRTENQGLDEQYGPRSLTRGSSGGLGQRHVESDCIWRGLIAKGGTPVCRARCVPVGDGLDVEIPDVVNCSARTGLDLLSKHYDDAIGFSIVFFLPDSEEDFASYTEFLRYLGSKDRAGVAKFDDGTTLFLVPPSDFLTKVLKVSGPERLYGVVLKFPQVVPRPINPRPVPVHPNYADPPKMTTLHSGYSSFPKEERVFPYDNSRVSSEDLKLPPKIPLPVSSSYPAQPVPPTTAAPQTGFSLTPELIATLTSFLPSNNGSSGSQTASLPHNPSILGGAPSNVNTGHDTNASHWKNEHLQQLGSQINSHLQHLQESQAAPIIPKTTNSPYHQTLNSYHHPMHDHTMKYAPQGAAAAAAANSSKPMPPVIPFQSGPVSMAPQEMNQHYQQGGGYPDYFRGQGIDNETDVHKFYNPSAVHQQPYIPLSSQSHANGVSQPQPYIMPLPSEVDQSQLPQTAPFGSVQQEIDETEADKNERYKTTLLFAANLLSQIHQPSGNQSGQGAGSH</sequence>
<accession>A0A022RQ80</accession>
<dbReference type="Pfam" id="PF07744">
    <property type="entry name" value="SPOC"/>
    <property type="match status" value="1"/>
</dbReference>
<keyword evidence="2 4" id="KW-0694">RNA-binding</keyword>
<keyword evidence="8" id="KW-1185">Reference proteome</keyword>
<dbReference type="eggNOG" id="KOG0118">
    <property type="taxonomic scope" value="Eukaryota"/>
</dbReference>
<feature type="region of interest" description="Disordered" evidence="5">
    <location>
        <begin position="374"/>
        <end position="414"/>
    </location>
</feature>
<dbReference type="InterPro" id="IPR035979">
    <property type="entry name" value="RBD_domain_sf"/>
</dbReference>
<name>A0A022RQ80_ERYGU</name>
<feature type="domain" description="RRM" evidence="6">
    <location>
        <begin position="106"/>
        <end position="178"/>
    </location>
</feature>
<keyword evidence="3" id="KW-0539">Nucleus</keyword>
<evidence type="ECO:0000256" key="5">
    <source>
        <dbReference type="SAM" id="MobiDB-lite"/>
    </source>
</evidence>
<dbReference type="SUPFAM" id="SSF54928">
    <property type="entry name" value="RNA-binding domain, RBD"/>
    <property type="match status" value="2"/>
</dbReference>
<proteinExistence type="predicted"/>
<dbReference type="InterPro" id="IPR000504">
    <property type="entry name" value="RRM_dom"/>
</dbReference>
<dbReference type="EMBL" id="KI630370">
    <property type="protein sequence ID" value="EYU41080.1"/>
    <property type="molecule type" value="Genomic_DNA"/>
</dbReference>
<feature type="compositionally biased region" description="Basic and acidic residues" evidence="5">
    <location>
        <begin position="181"/>
        <end position="191"/>
    </location>
</feature>
<protein>
    <recommendedName>
        <fullName evidence="6">RRM domain-containing protein</fullName>
    </recommendedName>
</protein>
<feature type="region of interest" description="Disordered" evidence="5">
    <location>
        <begin position="427"/>
        <end position="461"/>
    </location>
</feature>
<comment type="subcellular location">
    <subcellularLocation>
        <location evidence="1">Nucleus</location>
    </subcellularLocation>
</comment>
<dbReference type="SMART" id="SM00360">
    <property type="entry name" value="RRM"/>
    <property type="match status" value="3"/>
</dbReference>
<dbReference type="Pfam" id="PF00076">
    <property type="entry name" value="RRM_1"/>
    <property type="match status" value="3"/>
</dbReference>
<evidence type="ECO:0000256" key="2">
    <source>
        <dbReference type="ARBA" id="ARBA00022884"/>
    </source>
</evidence>
<dbReference type="CDD" id="cd21546">
    <property type="entry name" value="SPOC_FPA-like"/>
    <property type="match status" value="1"/>
</dbReference>
<feature type="region of interest" description="Disordered" evidence="5">
    <location>
        <begin position="176"/>
        <end position="197"/>
    </location>
</feature>
<evidence type="ECO:0000313" key="8">
    <source>
        <dbReference type="Proteomes" id="UP000030748"/>
    </source>
</evidence>
<dbReference type="PROSITE" id="PS50102">
    <property type="entry name" value="RRM"/>
    <property type="match status" value="3"/>
</dbReference>
<evidence type="ECO:0000256" key="3">
    <source>
        <dbReference type="ARBA" id="ARBA00023242"/>
    </source>
</evidence>
<reference evidence="7 8" key="1">
    <citation type="journal article" date="2013" name="Proc. Natl. Acad. Sci. U.S.A.">
        <title>Fine-scale variation in meiotic recombination in Mimulus inferred from population shotgun sequencing.</title>
        <authorList>
            <person name="Hellsten U."/>
            <person name="Wright K.M."/>
            <person name="Jenkins J."/>
            <person name="Shu S."/>
            <person name="Yuan Y."/>
            <person name="Wessler S.R."/>
            <person name="Schmutz J."/>
            <person name="Willis J.H."/>
            <person name="Rokhsar D.S."/>
        </authorList>
    </citation>
    <scope>NUCLEOTIDE SEQUENCE [LARGE SCALE GENOMIC DNA]</scope>
    <source>
        <strain evidence="8">cv. DUN x IM62</strain>
    </source>
</reference>
<evidence type="ECO:0000259" key="6">
    <source>
        <dbReference type="PROSITE" id="PS50102"/>
    </source>
</evidence>
<organism evidence="7 8">
    <name type="scientific">Erythranthe guttata</name>
    <name type="common">Yellow monkey flower</name>
    <name type="synonym">Mimulus guttatus</name>
    <dbReference type="NCBI Taxonomy" id="4155"/>
    <lineage>
        <taxon>Eukaryota</taxon>
        <taxon>Viridiplantae</taxon>
        <taxon>Streptophyta</taxon>
        <taxon>Embryophyta</taxon>
        <taxon>Tracheophyta</taxon>
        <taxon>Spermatophyta</taxon>
        <taxon>Magnoliopsida</taxon>
        <taxon>eudicotyledons</taxon>
        <taxon>Gunneridae</taxon>
        <taxon>Pentapetalae</taxon>
        <taxon>asterids</taxon>
        <taxon>lamiids</taxon>
        <taxon>Lamiales</taxon>
        <taxon>Phrymaceae</taxon>
        <taxon>Erythranthe</taxon>
    </lineage>
</organism>
<dbReference type="CDD" id="cd00590">
    <property type="entry name" value="RRM_SF"/>
    <property type="match status" value="3"/>
</dbReference>
<dbReference type="AlphaFoldDB" id="A0A022RQ80"/>
<feature type="domain" description="RRM" evidence="6">
    <location>
        <begin position="29"/>
        <end position="101"/>
    </location>
</feature>
<evidence type="ECO:0000256" key="1">
    <source>
        <dbReference type="ARBA" id="ARBA00004123"/>
    </source>
</evidence>
<feature type="region of interest" description="Disordered" evidence="5">
    <location>
        <begin position="1"/>
        <end position="29"/>
    </location>
</feature>
<dbReference type="InterPro" id="IPR012677">
    <property type="entry name" value="Nucleotide-bd_a/b_plait_sf"/>
</dbReference>
<feature type="compositionally biased region" description="Polar residues" evidence="5">
    <location>
        <begin position="387"/>
        <end position="412"/>
    </location>
</feature>
<dbReference type="STRING" id="4155.A0A022RQ80"/>
<dbReference type="InterPro" id="IPR012921">
    <property type="entry name" value="SPOC_C"/>
</dbReference>